<dbReference type="InterPro" id="IPR057566">
    <property type="entry name" value="TPR_TTI1_N"/>
</dbReference>
<organism evidence="5">
    <name type="scientific">Rhodosorus marinus</name>
    <dbReference type="NCBI Taxonomy" id="101924"/>
    <lineage>
        <taxon>Eukaryota</taxon>
        <taxon>Rhodophyta</taxon>
        <taxon>Stylonematophyceae</taxon>
        <taxon>Stylonematales</taxon>
        <taxon>Stylonemataceae</taxon>
        <taxon>Rhodosorus</taxon>
    </lineage>
</organism>
<dbReference type="InterPro" id="IPR016024">
    <property type="entry name" value="ARM-type_fold"/>
</dbReference>
<dbReference type="SUPFAM" id="SSF48371">
    <property type="entry name" value="ARM repeat"/>
    <property type="match status" value="1"/>
</dbReference>
<dbReference type="GO" id="GO:0005737">
    <property type="term" value="C:cytoplasm"/>
    <property type="evidence" value="ECO:0007669"/>
    <property type="project" value="TreeGrafter"/>
</dbReference>
<feature type="region of interest" description="Disordered" evidence="2">
    <location>
        <begin position="225"/>
        <end position="250"/>
    </location>
</feature>
<dbReference type="EMBL" id="HBHW01019077">
    <property type="protein sequence ID" value="CAE0046713.1"/>
    <property type="molecule type" value="Transcribed_RNA"/>
</dbReference>
<dbReference type="AlphaFoldDB" id="A0A7S2ZP67"/>
<evidence type="ECO:0000259" key="3">
    <source>
        <dbReference type="Pfam" id="PF24173"/>
    </source>
</evidence>
<evidence type="ECO:0000259" key="4">
    <source>
        <dbReference type="Pfam" id="PF24181"/>
    </source>
</evidence>
<feature type="repeat" description="HEAT" evidence="1">
    <location>
        <begin position="546"/>
        <end position="584"/>
    </location>
</feature>
<dbReference type="Pfam" id="PF21547">
    <property type="entry name" value="TTI1"/>
    <property type="match status" value="1"/>
</dbReference>
<name>A0A7S2ZP67_9RHOD</name>
<reference evidence="5" key="1">
    <citation type="submission" date="2021-01" db="EMBL/GenBank/DDBJ databases">
        <authorList>
            <person name="Corre E."/>
            <person name="Pelletier E."/>
            <person name="Niang G."/>
            <person name="Scheremetjew M."/>
            <person name="Finn R."/>
            <person name="Kale V."/>
            <person name="Holt S."/>
            <person name="Cochrane G."/>
            <person name="Meng A."/>
            <person name="Brown T."/>
            <person name="Cohen L."/>
        </authorList>
    </citation>
    <scope>NUCLEOTIDE SEQUENCE</scope>
    <source>
        <strain evidence="5">CCMP 769</strain>
    </source>
</reference>
<dbReference type="PANTHER" id="PTHR18460">
    <property type="entry name" value="TEL2 INTERACTING PROTEIN 1 TTI1 FAMILY MEMBER"/>
    <property type="match status" value="1"/>
</dbReference>
<accession>A0A7S2ZP67</accession>
<evidence type="ECO:0000313" key="5">
    <source>
        <dbReference type="EMBL" id="CAE0046713.1"/>
    </source>
</evidence>
<dbReference type="InterPro" id="IPR021133">
    <property type="entry name" value="HEAT_type_2"/>
</dbReference>
<feature type="compositionally biased region" description="Low complexity" evidence="2">
    <location>
        <begin position="229"/>
        <end position="238"/>
    </location>
</feature>
<proteinExistence type="predicted"/>
<protein>
    <recommendedName>
        <fullName evidence="6">HEAT repeat-containing protein 1</fullName>
    </recommendedName>
</protein>
<feature type="domain" description="TTI1 N-terminal TPR" evidence="3">
    <location>
        <begin position="127"/>
        <end position="318"/>
    </location>
</feature>
<evidence type="ECO:0008006" key="6">
    <source>
        <dbReference type="Google" id="ProtNLM"/>
    </source>
</evidence>
<sequence length="921" mass="101390">MLGELVIAGVVAVQERWVGASAGQRVKLLASLLERLKSYRTSVTEIWIGKSAISPCGTTLALLSRLLGSDMKAVASSDDLTIALLRLTCESCGFSWTQHEKDQYGYIRMKAEATDALGSGTVEMEGTVAHLLAFCTDVLMTEKSVEMYCLALRAIHGLVNAGPPELIARFLPGALSKLVRQLSGIRKRNREVAVDSIRATFALIHRALDMPKSAGATAPVPFSQLIQPSSNKRSSNSSDAPTDKANNHASTTVVDSFRVRRTREWIVSVCDRISGLLRTVMLSPDGPAFHRAESVRNALASALGKLLQRHHNNLQDEFASIAFMICANAAADTGESGIGYILRDLDLERRARYVVGIQSQTTKDNANELFLRFKALDGLLKVIPAENLPPLVASLQTEEELVSMLTKHTFLPAPSLDGEMPISYHIREVCRLVGRHGCENLIATPLLGIVEKTGSDQEVAGACYALNHLLLGVLLKHPRRTEFETSSNVRKLIRQIMSSFALSVLRRADDSDHGVLKRLLALDGIEEIAKSFGRLVTREDILLQVLLPVLEQLTQPTSGEVSAKARSVLESISNIVGYESIAELYRRHLNFIVDSSARFLSPRKTADVLREVVEIVGDDALFILSDQIIRESDILPTLSDEMAVVSLERISSILAVARTAPVTAFGPLVPRLRKDVNKSVLEKLDIYSIQVPHKEQEVEEEVQREAPEEGYDEKEKPILHKVAERTLMGAVDVLPRSSMAVRARALRVALLALEILSDSTNLLLPRVATILSLIPSQLKETRELDVVEAVCDVLAFFFKACGGFVSSRFTSEIWPVLRKLVLPSRYGYGEVQSAGVAITLLESIASNYPEALRPILEEVYVYVLRVQNDRPSSRPRDDQCKEILRGLAVADPDLAWTLMTATAGAKSQWRPHSSLLSYGFY</sequence>
<dbReference type="PANTHER" id="PTHR18460:SF3">
    <property type="entry name" value="TELO2-INTERACTING PROTEIN 1 HOMOLOG"/>
    <property type="match status" value="1"/>
</dbReference>
<dbReference type="PROSITE" id="PS50077">
    <property type="entry name" value="HEAT_REPEAT"/>
    <property type="match status" value="1"/>
</dbReference>
<dbReference type="InterPro" id="IPR057567">
    <property type="entry name" value="TPR_TTI1_C"/>
</dbReference>
<gene>
    <name evidence="5" type="ORF">RMAR00112_LOCUS14692</name>
</gene>
<dbReference type="Pfam" id="PF24181">
    <property type="entry name" value="TPR_TTI1_C"/>
    <property type="match status" value="1"/>
</dbReference>
<dbReference type="InterPro" id="IPR049362">
    <property type="entry name" value="TTI1_rpt"/>
</dbReference>
<evidence type="ECO:0000256" key="1">
    <source>
        <dbReference type="PROSITE-ProRule" id="PRU00103"/>
    </source>
</evidence>
<feature type="domain" description="TTI1 C-terminal TPR" evidence="4">
    <location>
        <begin position="694"/>
        <end position="821"/>
    </location>
</feature>
<evidence type="ECO:0000256" key="2">
    <source>
        <dbReference type="SAM" id="MobiDB-lite"/>
    </source>
</evidence>
<dbReference type="InterPro" id="IPR052587">
    <property type="entry name" value="TELO2-interacting_protein_1"/>
</dbReference>
<dbReference type="Pfam" id="PF24173">
    <property type="entry name" value="TPR_TTI1_N"/>
    <property type="match status" value="1"/>
</dbReference>